<evidence type="ECO:0000313" key="2">
    <source>
        <dbReference type="EMBL" id="CAF3840715.1"/>
    </source>
</evidence>
<sequence length="101" mass="11765">MDTDKATASIELPMEVDSRWVHMDDIEYEKLEWIKDLSKLSAQQTSDDSTFQIQCLYECIFRANAIGIFARCPTELFARLPNSNMYLKLHSILTLLFKSLR</sequence>
<organism evidence="1 3">
    <name type="scientific">Rotaria magnacalcarata</name>
    <dbReference type="NCBI Taxonomy" id="392030"/>
    <lineage>
        <taxon>Eukaryota</taxon>
        <taxon>Metazoa</taxon>
        <taxon>Spiralia</taxon>
        <taxon>Gnathifera</taxon>
        <taxon>Rotifera</taxon>
        <taxon>Eurotatoria</taxon>
        <taxon>Bdelloidea</taxon>
        <taxon>Philodinida</taxon>
        <taxon>Philodinidae</taxon>
        <taxon>Rotaria</taxon>
    </lineage>
</organism>
<proteinExistence type="predicted"/>
<dbReference type="Proteomes" id="UP000681720">
    <property type="component" value="Unassembled WGS sequence"/>
</dbReference>
<reference evidence="1" key="1">
    <citation type="submission" date="2021-02" db="EMBL/GenBank/DDBJ databases">
        <authorList>
            <person name="Nowell W R."/>
        </authorList>
    </citation>
    <scope>NUCLEOTIDE SEQUENCE</scope>
</reference>
<dbReference type="EMBL" id="CAJOBJ010000265">
    <property type="protein sequence ID" value="CAF3809780.1"/>
    <property type="molecule type" value="Genomic_DNA"/>
</dbReference>
<dbReference type="EMBL" id="CAJOBI010000709">
    <property type="protein sequence ID" value="CAF3840715.1"/>
    <property type="molecule type" value="Genomic_DNA"/>
</dbReference>
<accession>A0A8S2JGC7</accession>
<dbReference type="AlphaFoldDB" id="A0A8S2JGC7"/>
<evidence type="ECO:0000313" key="3">
    <source>
        <dbReference type="Proteomes" id="UP000681720"/>
    </source>
</evidence>
<evidence type="ECO:0000313" key="1">
    <source>
        <dbReference type="EMBL" id="CAF3809780.1"/>
    </source>
</evidence>
<protein>
    <submittedName>
        <fullName evidence="1">Uncharacterized protein</fullName>
    </submittedName>
</protein>
<comment type="caution">
    <text evidence="1">The sequence shown here is derived from an EMBL/GenBank/DDBJ whole genome shotgun (WGS) entry which is preliminary data.</text>
</comment>
<name>A0A8S2JGC7_9BILA</name>
<gene>
    <name evidence="1" type="ORF">GIL414_LOCUS1567</name>
    <name evidence="2" type="ORF">SMN809_LOCUS3424</name>
</gene>
<dbReference type="Proteomes" id="UP000676336">
    <property type="component" value="Unassembled WGS sequence"/>
</dbReference>